<accession>A0A7V5CSL1</accession>
<organism evidence="2">
    <name type="scientific">Acidobacterium capsulatum</name>
    <dbReference type="NCBI Taxonomy" id="33075"/>
    <lineage>
        <taxon>Bacteria</taxon>
        <taxon>Pseudomonadati</taxon>
        <taxon>Acidobacteriota</taxon>
        <taxon>Terriglobia</taxon>
        <taxon>Terriglobales</taxon>
        <taxon>Acidobacteriaceae</taxon>
        <taxon>Acidobacterium</taxon>
    </lineage>
</organism>
<sequence length="76" mass="7963">MRTGGWTLFACGLAYVLAGTVLGGMTPQGPRTIAGWMAVIVSLMTLPFGVLVFLLGLAKALRNRQLARRTAAGSRG</sequence>
<keyword evidence="1" id="KW-0812">Transmembrane</keyword>
<keyword evidence="1" id="KW-0472">Membrane</keyword>
<gene>
    <name evidence="2" type="ORF">ENW50_02845</name>
</gene>
<keyword evidence="1" id="KW-1133">Transmembrane helix</keyword>
<protein>
    <submittedName>
        <fullName evidence="2">Uncharacterized protein</fullName>
    </submittedName>
</protein>
<dbReference type="AlphaFoldDB" id="A0A7V5CSL1"/>
<evidence type="ECO:0000313" key="2">
    <source>
        <dbReference type="EMBL" id="HGY93617.1"/>
    </source>
</evidence>
<comment type="caution">
    <text evidence="2">The sequence shown here is derived from an EMBL/GenBank/DDBJ whole genome shotgun (WGS) entry which is preliminary data.</text>
</comment>
<dbReference type="EMBL" id="DTKL01000017">
    <property type="protein sequence ID" value="HGY93617.1"/>
    <property type="molecule type" value="Genomic_DNA"/>
</dbReference>
<proteinExistence type="predicted"/>
<name>A0A7V5CSL1_9BACT</name>
<feature type="transmembrane region" description="Helical" evidence="1">
    <location>
        <begin position="33"/>
        <end position="58"/>
    </location>
</feature>
<evidence type="ECO:0000256" key="1">
    <source>
        <dbReference type="SAM" id="Phobius"/>
    </source>
</evidence>
<reference evidence="2" key="1">
    <citation type="journal article" date="2020" name="mSystems">
        <title>Genome- and Community-Level Interaction Insights into Carbon Utilization and Element Cycling Functions of Hydrothermarchaeota in Hydrothermal Sediment.</title>
        <authorList>
            <person name="Zhou Z."/>
            <person name="Liu Y."/>
            <person name="Xu W."/>
            <person name="Pan J."/>
            <person name="Luo Z.H."/>
            <person name="Li M."/>
        </authorList>
    </citation>
    <scope>NUCLEOTIDE SEQUENCE [LARGE SCALE GENOMIC DNA]</scope>
    <source>
        <strain evidence="2">SpSt-855</strain>
    </source>
</reference>